<dbReference type="InterPro" id="IPR026341">
    <property type="entry name" value="T9SS_type_B"/>
</dbReference>
<dbReference type="SUPFAM" id="SSF51126">
    <property type="entry name" value="Pectin lyase-like"/>
    <property type="match status" value="3"/>
</dbReference>
<reference evidence="3" key="2">
    <citation type="submission" date="2020-09" db="EMBL/GenBank/DDBJ databases">
        <authorList>
            <person name="Sun Q."/>
            <person name="Zhou Y."/>
        </authorList>
    </citation>
    <scope>NUCLEOTIDE SEQUENCE</scope>
    <source>
        <strain evidence="3">CGMCC 1.15290</strain>
    </source>
</reference>
<dbReference type="Proteomes" id="UP000627292">
    <property type="component" value="Unassembled WGS sequence"/>
</dbReference>
<sequence>MQAQVDKNIGSGTSGNGEWTYPTPMQDAKPGSRMQFLYLASELQAAGMTAGNINAIKFNILQVSDPTDPNYAIEEFTIKLGGTATASLDNSKWEPGTNQVFGPVDHTPVAGINAFTLATPWFWNGTDNIVVEICNGRSGATSYLASRNSSVPWTTGLSFNGSHSYGDYSQQNLCGYDDGVNSELGDPHARPDIILNWTVAPPCTSAGLTAGTATASISSLCAGEPFAVTLTGATVATGLTYQWQSSANGSTWSNISGATSFLETMSQSASTYYRAVVTCANGGSANSVPVQVIAPTPIGNTTFTINNNAPAGGGNFRSFNDAYNAIRCGINGPVVFNVDAASGPYNEQLLIKPVPGASAANTITFNGNGAEIAFTSSNNNQRAVIRLDDADHFIFNNLTVTAGGTDAEGFGYGIFLTNNADSNVINQCRIKVNPTASSGTFAAIVASAADAYMPVDGASSLCDGNRFTGNHITGGAYGIVLTGSDTRPLAGNVVKGNKVEDFYTTAIYVESAMSALVDSNVISRPNRTDGYEVTGILVTGFNARMVVSRNTITNIFGGANTSARFIGIYFSAATGFFGQENVISNNLIYSINGGGNVYGLYNEASANVNYFYNTVALDGDGSGLATDNVTVGFYQVNADGVLFNNNNIAVTRTGYCANAAMWYASLATSITSDRNNYYVAKGSGKRMMGWVNGVEAGFLANWRSITAQDANSVSADPMFTDVAAGNLQPTNPAIDNVGNAITGITADITTAVRSSTTPDVGAIEFQSVPCATPVAGTAALSEDAVCVDKGVSIELTGNSMGAGQTYQWMSADTETGTYTNVGGASANPTLELVATTSKYYKVQITCGAASVTSNIVALTVYQALAPQHYTINKGMPASATNFVSFGAAKSALDCGIAGPVVFDVVKGSGPYDEQLILMPVKGATRINTVTFAGHGETIRFGSTDNEQRAVIKLDDANHIILDSLSIDTRGGTYGYGVQLINNADSNIIRGCTITSSTTSSSQNHAGIVINASHSDAVERGATNCDDNLMEKNAIVGGYYGITVVGDPNYSNEDNESFIYRNKVLNNTVLDFYAYGIYALGTGFTAIEDNIISRPARTSVGAFTGIYLSQTHRSASVTRNKVFNPFGGNLNSTAAFTGIHLNEAGYEPELGRSFITNNVIYNINGNGAQTGINCTSPLYLSIYHNTISLDNTASTATAGTTGILVFSGGNSEIRNNIISITRGGTGNKYGVNLTGDRFGVELNKNNYYIKGTGGNNFTGYRDRAAVTIEDWVALSAKDVNSVSIDPVFEDAATGKLKPGAAPLDNTGDGLGVAADIAGVTRSTDKPDIGAYEFTIPACVTPVAGTASVTPDAGICMGSKVNLNLSGNTVNGNQTYQWQKSLTGNGAWENVGELLYKPAQTTEVLASYYFRCYTACAAGSDTSAPVKVTLNAALPAGVYTINPNGSGNFISFTAAVDAMKCGIAGAVTFDVAPGTYTEQVLMRKIPGAAATSRVTFRSANGAASSVILTAAGTTAANYVLKLDSAHYITYKDMTITASSATNGRVIELSGTSSYDSLLGNTINAPVATTTATSRAAVFSSALEGAGVVLKGNTINNGASGIYIAGNTSKRSNYLTLEENTVKGFYQYGIYSRYNNRVTVLRNKVTVSGTVNNTTYGIYAGNADTTFRVTNNEVVVTNTTATVYGLYTNVLGAQQGEVSAVSNNSIVATDGNTGSLYGLYITGTINAKAYNNVVSLHTTGSDAYGLYSYANTNGQLYNNSVLNTSTATGANVAAYVNDDYEELRSVDVRNNIFSHEGGGIAWFVGNADRVNSDYNLLYTTGGVLVEQEFWGQYATLADWNAASGYDVNSIVYKPAFLNAVTLRPDVTNPEVWAIHGRGVQIQGNAKDYSDNQRPASLEEGVPDLGAYEFLPGSQPVAATSATVPVAGQKQVFVLGTDTVCVINWGATVPSSITVRRYSGIAPASIAAGTQYMYFYVDAEVAAGGAYEYSIEQKYLDSWRGFIDREQRIRLGKTDAANAWGADLESGVDINTNYITQANLTYLDKVTGLADARVAYPAEDDIKMDSSHMGTRFWLGYGKTERYGMDAFNVYIGGAAKDANVTVKINGTTWIRNYHIPAGQFIKSEDFPRNGVNGAYLNVEGLSDKGISIESDEPIAAYAYGEKWGNAHASCMLLPTGAYGMEYYALSFRQYTYDTEPYHSWFYVIADHDNTMVEITPSGQTTGGRKAGVPFVITLNKGQVYNVLGAGKNQDATWDLSGSRIRSLSNAAGKCYPIAVFSGNSSAFVDCDSAFTPSGEYLVQQNIPVREWGTKYLTAPSSYVSRPKDHATNFYRVQVKDASTIVKRNGIVLTGLENNYYTYLSNTADYIEADKPVAVVQFFTGETDKCGFDTTSAEMIAVMPVDHGVHKTTFFRAGNSNANPTYNYLTLIIPDAGLASLKIDGSNVFDDTYAHPGKPGYSVVVKRWKAENLESSVVESDSAFTGLVYNNYYYSYGYTLGTMVNSLLANPGITNVYDSTGNYSAYTCVGTPFKLTVKIPVMPTKLTWKTGGVPALTPEQSDVVQNAPTAIDTVLMNGRSYYVFALPDEYKFTATGEYSIPVAYENLDLESCNHTSESILKVKVIGAPVADYTLNYGGCPGDIAQFKGTATTANGAVADRWKWSFGDNTTGWGEEVDKRYPHYTRDTTYNVQLRAIIQDGCIADKAGIVNVKADARLELLSDSVVTCVGSGAAFNVKEPVTGVTYNWYLVPENGTAAGTGTSWTLQPVTAKTYVYLSAVNVNGCVTVPRKEVVADVKPVLAAPVVTVDSTGISTLRFAWAAVTNATGYEVSTDGGVTWSTPSSGTLGLTHTISGLQPGREVKIQVRVKGELACQEAVSAVITATTLLDSVFAANAFSPNGDNLNDEFKIRGEVIRSLHLAIFNQWGEKVFESSDKEVGWKGDYKGKPQPSGVYIYVCNIILMDGSSTTKKGSVNLVR</sequence>
<accession>A0A917J3M2</accession>
<evidence type="ECO:0000313" key="4">
    <source>
        <dbReference type="Proteomes" id="UP000627292"/>
    </source>
</evidence>
<dbReference type="InterPro" id="IPR035986">
    <property type="entry name" value="PKD_dom_sf"/>
</dbReference>
<dbReference type="Pfam" id="PF17517">
    <property type="entry name" value="IgGFc_binding"/>
    <property type="match status" value="1"/>
</dbReference>
<protein>
    <recommendedName>
        <fullName evidence="2">Fibronectin type-III domain-containing protein</fullName>
    </recommendedName>
</protein>
<dbReference type="InterPro" id="IPR000601">
    <property type="entry name" value="PKD_dom"/>
</dbReference>
<dbReference type="Pfam" id="PF05048">
    <property type="entry name" value="NosD"/>
    <property type="match status" value="1"/>
</dbReference>
<organism evidence="3 4">
    <name type="scientific">Filimonas zeae</name>
    <dbReference type="NCBI Taxonomy" id="1737353"/>
    <lineage>
        <taxon>Bacteria</taxon>
        <taxon>Pseudomonadati</taxon>
        <taxon>Bacteroidota</taxon>
        <taxon>Chitinophagia</taxon>
        <taxon>Chitinophagales</taxon>
        <taxon>Chitinophagaceae</taxon>
        <taxon>Filimonas</taxon>
    </lineage>
</organism>
<name>A0A917J3M2_9BACT</name>
<dbReference type="InterPro" id="IPR006626">
    <property type="entry name" value="PbH1"/>
</dbReference>
<dbReference type="Pfam" id="PF13585">
    <property type="entry name" value="CHU_C"/>
    <property type="match status" value="1"/>
</dbReference>
<reference evidence="3" key="1">
    <citation type="journal article" date="2014" name="Int. J. Syst. Evol. Microbiol.">
        <title>Complete genome sequence of Corynebacterium casei LMG S-19264T (=DSM 44701T), isolated from a smear-ripened cheese.</title>
        <authorList>
            <consortium name="US DOE Joint Genome Institute (JGI-PGF)"/>
            <person name="Walter F."/>
            <person name="Albersmeier A."/>
            <person name="Kalinowski J."/>
            <person name="Ruckert C."/>
        </authorList>
    </citation>
    <scope>NUCLEOTIDE SEQUENCE</scope>
    <source>
        <strain evidence="3">CGMCC 1.15290</strain>
    </source>
</reference>
<comment type="caution">
    <text evidence="3">The sequence shown here is derived from an EMBL/GenBank/DDBJ whole genome shotgun (WGS) entry which is preliminary data.</text>
</comment>
<dbReference type="Pfam" id="PF19081">
    <property type="entry name" value="Ig_7"/>
    <property type="match status" value="1"/>
</dbReference>
<feature type="domain" description="Fibronectin type-III" evidence="2">
    <location>
        <begin position="2794"/>
        <end position="2880"/>
    </location>
</feature>
<dbReference type="Pfam" id="PF18911">
    <property type="entry name" value="PKD_4"/>
    <property type="match status" value="1"/>
</dbReference>
<dbReference type="InterPro" id="IPR011050">
    <property type="entry name" value="Pectin_lyase_fold/virulence"/>
</dbReference>
<dbReference type="SUPFAM" id="SSF49299">
    <property type="entry name" value="PKD domain"/>
    <property type="match status" value="1"/>
</dbReference>
<proteinExistence type="predicted"/>
<evidence type="ECO:0000259" key="2">
    <source>
        <dbReference type="PROSITE" id="PS50853"/>
    </source>
</evidence>
<dbReference type="PROSITE" id="PS50853">
    <property type="entry name" value="FN3"/>
    <property type="match status" value="1"/>
</dbReference>
<dbReference type="Gene3D" id="2.60.40.10">
    <property type="entry name" value="Immunoglobulins"/>
    <property type="match status" value="1"/>
</dbReference>
<dbReference type="InterPro" id="IPR007742">
    <property type="entry name" value="NosD_dom"/>
</dbReference>
<dbReference type="InterPro" id="IPR035234">
    <property type="entry name" value="IgGFc-bd_N"/>
</dbReference>
<dbReference type="EMBL" id="BMIB01000004">
    <property type="protein sequence ID" value="GGH77574.1"/>
    <property type="molecule type" value="Genomic_DNA"/>
</dbReference>
<dbReference type="InterPro" id="IPR044023">
    <property type="entry name" value="Ig_7"/>
</dbReference>
<dbReference type="InterPro" id="IPR012334">
    <property type="entry name" value="Pectin_lyas_fold"/>
</dbReference>
<dbReference type="NCBIfam" id="TIGR04131">
    <property type="entry name" value="Bac_Flav_CTERM"/>
    <property type="match status" value="1"/>
</dbReference>
<evidence type="ECO:0000313" key="3">
    <source>
        <dbReference type="EMBL" id="GGH77574.1"/>
    </source>
</evidence>
<gene>
    <name evidence="3" type="ORF">GCM10011379_44130</name>
</gene>
<keyword evidence="4" id="KW-1185">Reference proteome</keyword>
<dbReference type="SMART" id="SM00710">
    <property type="entry name" value="PbH1"/>
    <property type="match status" value="20"/>
</dbReference>
<dbReference type="Gene3D" id="2.160.20.10">
    <property type="entry name" value="Single-stranded right-handed beta-helix, Pectin lyase-like"/>
    <property type="match status" value="3"/>
</dbReference>
<dbReference type="InterPro" id="IPR013783">
    <property type="entry name" value="Ig-like_fold"/>
</dbReference>
<evidence type="ECO:0000256" key="1">
    <source>
        <dbReference type="SAM" id="MobiDB-lite"/>
    </source>
</evidence>
<dbReference type="InterPro" id="IPR003961">
    <property type="entry name" value="FN3_dom"/>
</dbReference>
<feature type="region of interest" description="Disordered" evidence="1">
    <location>
        <begin position="1"/>
        <end position="26"/>
    </location>
</feature>